<name>A0A0F9K5P1_9ZZZZ</name>
<reference evidence="1" key="1">
    <citation type="journal article" date="2015" name="Nature">
        <title>Complex archaea that bridge the gap between prokaryotes and eukaryotes.</title>
        <authorList>
            <person name="Spang A."/>
            <person name="Saw J.H."/>
            <person name="Jorgensen S.L."/>
            <person name="Zaremba-Niedzwiedzka K."/>
            <person name="Martijn J."/>
            <person name="Lind A.E."/>
            <person name="van Eijk R."/>
            <person name="Schleper C."/>
            <person name="Guy L."/>
            <person name="Ettema T.J."/>
        </authorList>
    </citation>
    <scope>NUCLEOTIDE SEQUENCE</scope>
</reference>
<evidence type="ECO:0000313" key="1">
    <source>
        <dbReference type="EMBL" id="KKM77409.1"/>
    </source>
</evidence>
<accession>A0A0F9K5P1</accession>
<comment type="caution">
    <text evidence="1">The sequence shown here is derived from an EMBL/GenBank/DDBJ whole genome shotgun (WGS) entry which is preliminary data.</text>
</comment>
<protein>
    <submittedName>
        <fullName evidence="1">Uncharacterized protein</fullName>
    </submittedName>
</protein>
<proteinExistence type="predicted"/>
<organism evidence="1">
    <name type="scientific">marine sediment metagenome</name>
    <dbReference type="NCBI Taxonomy" id="412755"/>
    <lineage>
        <taxon>unclassified sequences</taxon>
        <taxon>metagenomes</taxon>
        <taxon>ecological metagenomes</taxon>
    </lineage>
</organism>
<dbReference type="EMBL" id="LAZR01008645">
    <property type="protein sequence ID" value="KKM77409.1"/>
    <property type="molecule type" value="Genomic_DNA"/>
</dbReference>
<gene>
    <name evidence="1" type="ORF">LCGC14_1370270</name>
</gene>
<dbReference type="AlphaFoldDB" id="A0A0F9K5P1"/>
<sequence length="112" mass="12729">MGNLAGVVSYLTEAHEWTDALRSARTPADIAAVVEAWRPFSEDPEIVFPQNKTELADLQNGLADKRKQRRRWIELWGHLVLPERMLEAGIVAQQYHAPWGTALIRLAKARGW</sequence>